<proteinExistence type="predicted"/>
<accession>A0A6J7IWN5</accession>
<dbReference type="InterPro" id="IPR015590">
    <property type="entry name" value="Aldehyde_DH_dom"/>
</dbReference>
<gene>
    <name evidence="2" type="ORF">UFOPK3773_00484</name>
</gene>
<evidence type="ECO:0000259" key="1">
    <source>
        <dbReference type="Pfam" id="PF00171"/>
    </source>
</evidence>
<dbReference type="Pfam" id="PF00171">
    <property type="entry name" value="Aldedh"/>
    <property type="match status" value="1"/>
</dbReference>
<reference evidence="2" key="1">
    <citation type="submission" date="2020-05" db="EMBL/GenBank/DDBJ databases">
        <authorList>
            <person name="Chiriac C."/>
            <person name="Salcher M."/>
            <person name="Ghai R."/>
            <person name="Kavagutti S V."/>
        </authorList>
    </citation>
    <scope>NUCLEOTIDE SEQUENCE</scope>
</reference>
<dbReference type="EMBL" id="CAFBNF010000034">
    <property type="protein sequence ID" value="CAB4935206.1"/>
    <property type="molecule type" value="Genomic_DNA"/>
</dbReference>
<dbReference type="InterPro" id="IPR016161">
    <property type="entry name" value="Ald_DH/histidinol_DH"/>
</dbReference>
<dbReference type="SUPFAM" id="SSF53720">
    <property type="entry name" value="ALDH-like"/>
    <property type="match status" value="1"/>
</dbReference>
<sequence length="47" mass="5226">MWINCFFIRDLRAPFGGVGDSGVGREGGDFSREFCTEPKAVVMQITQ</sequence>
<dbReference type="Gene3D" id="3.40.309.10">
    <property type="entry name" value="Aldehyde Dehydrogenase, Chain A, domain 2"/>
    <property type="match status" value="1"/>
</dbReference>
<dbReference type="InterPro" id="IPR016163">
    <property type="entry name" value="Ald_DH_C"/>
</dbReference>
<name>A0A6J7IWN5_9ZZZZ</name>
<dbReference type="GO" id="GO:0016620">
    <property type="term" value="F:oxidoreductase activity, acting on the aldehyde or oxo group of donors, NAD or NADP as acceptor"/>
    <property type="evidence" value="ECO:0007669"/>
    <property type="project" value="InterPro"/>
</dbReference>
<dbReference type="AlphaFoldDB" id="A0A6J7IWN5"/>
<organism evidence="2">
    <name type="scientific">freshwater metagenome</name>
    <dbReference type="NCBI Taxonomy" id="449393"/>
    <lineage>
        <taxon>unclassified sequences</taxon>
        <taxon>metagenomes</taxon>
        <taxon>ecological metagenomes</taxon>
    </lineage>
</organism>
<protein>
    <submittedName>
        <fullName evidence="2">Unannotated protein</fullName>
    </submittedName>
</protein>
<evidence type="ECO:0000313" key="2">
    <source>
        <dbReference type="EMBL" id="CAB4935206.1"/>
    </source>
</evidence>
<feature type="domain" description="Aldehyde dehydrogenase" evidence="1">
    <location>
        <begin position="1"/>
        <end position="41"/>
    </location>
</feature>